<dbReference type="AlphaFoldDB" id="T0K7X7"/>
<proteinExistence type="predicted"/>
<gene>
    <name evidence="1" type="ORF">CGLO_11594</name>
</gene>
<organism evidence="1 2">
    <name type="scientific">Colletotrichum gloeosporioides (strain Cg-14)</name>
    <name type="common">Anthracnose fungus</name>
    <name type="synonym">Glomerella cingulata</name>
    <dbReference type="NCBI Taxonomy" id="1237896"/>
    <lineage>
        <taxon>Eukaryota</taxon>
        <taxon>Fungi</taxon>
        <taxon>Dikarya</taxon>
        <taxon>Ascomycota</taxon>
        <taxon>Pezizomycotina</taxon>
        <taxon>Sordariomycetes</taxon>
        <taxon>Hypocreomycetidae</taxon>
        <taxon>Glomerellales</taxon>
        <taxon>Glomerellaceae</taxon>
        <taxon>Colletotrichum</taxon>
        <taxon>Colletotrichum gloeosporioides species complex</taxon>
    </lineage>
</organism>
<dbReference type="HOGENOM" id="CLU_3260494_0_0_1"/>
<name>T0K7X7_COLGC</name>
<comment type="caution">
    <text evidence="1">The sequence shown here is derived from an EMBL/GenBank/DDBJ whole genome shotgun (WGS) entry which is preliminary data.</text>
</comment>
<accession>T0K7X7</accession>
<dbReference type="EMBL" id="AMYD01002416">
    <property type="protein sequence ID" value="EQB49098.1"/>
    <property type="molecule type" value="Genomic_DNA"/>
</dbReference>
<evidence type="ECO:0000313" key="2">
    <source>
        <dbReference type="Proteomes" id="UP000015530"/>
    </source>
</evidence>
<reference evidence="2" key="1">
    <citation type="journal article" date="2013" name="Mol. Plant Microbe Interact.">
        <title>Global aspects of pacC regulation of pathogenicity genes in Colletotrichum gloeosporioides as revealed by transcriptome analysis.</title>
        <authorList>
            <person name="Alkan N."/>
            <person name="Meng X."/>
            <person name="Friedlander G."/>
            <person name="Reuveni E."/>
            <person name="Sukno S."/>
            <person name="Sherman A."/>
            <person name="Thon M."/>
            <person name="Fluhr R."/>
            <person name="Prusky D."/>
        </authorList>
    </citation>
    <scope>NUCLEOTIDE SEQUENCE [LARGE SCALE GENOMIC DNA]</scope>
    <source>
        <strain evidence="2">Cg-14</strain>
    </source>
</reference>
<evidence type="ECO:0000313" key="1">
    <source>
        <dbReference type="EMBL" id="EQB49098.1"/>
    </source>
</evidence>
<protein>
    <submittedName>
        <fullName evidence="1">Uncharacterized protein</fullName>
    </submittedName>
</protein>
<dbReference type="Proteomes" id="UP000015530">
    <property type="component" value="Unassembled WGS sequence"/>
</dbReference>
<sequence>MDDGGAELWTQPRAQQRKAARKWANNGRDLWQVAAGAEIGIG</sequence>